<proteinExistence type="predicted"/>
<accession>A0A2I6QCP9</accession>
<dbReference type="SMART" id="SM00497">
    <property type="entry name" value="IENR1"/>
    <property type="match status" value="1"/>
</dbReference>
<evidence type="ECO:0000313" key="2">
    <source>
        <dbReference type="EMBL" id="AUN28141.1"/>
    </source>
</evidence>
<dbReference type="AlphaFoldDB" id="A0A2I6QCP9"/>
<protein>
    <recommendedName>
        <fullName evidence="1">Nuclease-associated modular DNA-binding 1 domain-containing protein</fullName>
    </recommendedName>
</protein>
<name>A0A2I6QCP9_9BASI</name>
<organism evidence="2">
    <name type="scientific">Malassezia pachydermatis</name>
    <dbReference type="NCBI Taxonomy" id="77020"/>
    <lineage>
        <taxon>Eukaryota</taxon>
        <taxon>Fungi</taxon>
        <taxon>Dikarya</taxon>
        <taxon>Basidiomycota</taxon>
        <taxon>Ustilaginomycotina</taxon>
        <taxon>Malasseziomycetes</taxon>
        <taxon>Malasseziales</taxon>
        <taxon>Malasseziaceae</taxon>
        <taxon>Malassezia</taxon>
    </lineage>
</organism>
<gene>
    <name evidence="2" type="primary">orf104</name>
</gene>
<dbReference type="Pfam" id="PF07453">
    <property type="entry name" value="NUMOD1"/>
    <property type="match status" value="1"/>
</dbReference>
<evidence type="ECO:0000259" key="1">
    <source>
        <dbReference type="Pfam" id="PF07453"/>
    </source>
</evidence>
<reference evidence="2" key="1">
    <citation type="submission" date="2017-04" db="EMBL/GenBank/DDBJ databases">
        <authorList>
            <person name="Afonso C.L."/>
            <person name="Miller P.J."/>
            <person name="Scott M.A."/>
            <person name="Spackman E."/>
            <person name="Goraichik I."/>
            <person name="Dimitrov K.M."/>
            <person name="Suarez D.L."/>
            <person name="Swayne D.E."/>
        </authorList>
    </citation>
    <scope>NUCLEOTIDE SEQUENCE</scope>
</reference>
<dbReference type="SUPFAM" id="SSF64496">
    <property type="entry name" value="DNA-binding domain of intron-encoded endonucleases"/>
    <property type="match status" value="1"/>
</dbReference>
<dbReference type="EMBL" id="KY911092">
    <property type="protein sequence ID" value="AUN28141.1"/>
    <property type="molecule type" value="Genomic_DNA"/>
</dbReference>
<keyword evidence="2" id="KW-0496">Mitochondrion</keyword>
<dbReference type="InterPro" id="IPR010896">
    <property type="entry name" value="NUMOD1"/>
</dbReference>
<sequence>MIGNFNKDKNLKESTKKKLSDIAKNRPIIFLDTRLKCITKSHPIAIYNIQENTIDYYSSIKDGAKAINCNEKTIHRVLNSEDQIYKKKFNVVDIFKSCNIKYLY</sequence>
<geneLocation type="mitochondrion" evidence="2"/>
<feature type="domain" description="Nuclease-associated modular DNA-binding 1" evidence="1">
    <location>
        <begin position="43"/>
        <end position="76"/>
    </location>
</feature>
<dbReference type="InterPro" id="IPR003647">
    <property type="entry name" value="Intron_nuc_1_rpt"/>
</dbReference>